<comment type="caution">
    <text evidence="1">The sequence shown here is derived from an EMBL/GenBank/DDBJ whole genome shotgun (WGS) entry which is preliminary data.</text>
</comment>
<reference evidence="1 2" key="1">
    <citation type="submission" date="2024-08" db="EMBL/GenBank/DDBJ databases">
        <title>Insights into the chromosomal genome structure of Flemingia macrophylla.</title>
        <authorList>
            <person name="Ding Y."/>
            <person name="Zhao Y."/>
            <person name="Bi W."/>
            <person name="Wu M."/>
            <person name="Zhao G."/>
            <person name="Gong Y."/>
            <person name="Li W."/>
            <person name="Zhang P."/>
        </authorList>
    </citation>
    <scope>NUCLEOTIDE SEQUENCE [LARGE SCALE GENOMIC DNA]</scope>
    <source>
        <strain evidence="1">DYQJB</strain>
        <tissue evidence="1">Leaf</tissue>
    </source>
</reference>
<dbReference type="Proteomes" id="UP001603857">
    <property type="component" value="Unassembled WGS sequence"/>
</dbReference>
<gene>
    <name evidence="1" type="ORF">Fmac_031019</name>
</gene>
<organism evidence="1 2">
    <name type="scientific">Flemingia macrophylla</name>
    <dbReference type="NCBI Taxonomy" id="520843"/>
    <lineage>
        <taxon>Eukaryota</taxon>
        <taxon>Viridiplantae</taxon>
        <taxon>Streptophyta</taxon>
        <taxon>Embryophyta</taxon>
        <taxon>Tracheophyta</taxon>
        <taxon>Spermatophyta</taxon>
        <taxon>Magnoliopsida</taxon>
        <taxon>eudicotyledons</taxon>
        <taxon>Gunneridae</taxon>
        <taxon>Pentapetalae</taxon>
        <taxon>rosids</taxon>
        <taxon>fabids</taxon>
        <taxon>Fabales</taxon>
        <taxon>Fabaceae</taxon>
        <taxon>Papilionoideae</taxon>
        <taxon>50 kb inversion clade</taxon>
        <taxon>NPAAA clade</taxon>
        <taxon>indigoferoid/millettioid clade</taxon>
        <taxon>Phaseoleae</taxon>
        <taxon>Flemingia</taxon>
    </lineage>
</organism>
<protein>
    <submittedName>
        <fullName evidence="1">Uncharacterized protein</fullName>
    </submittedName>
</protein>
<evidence type="ECO:0000313" key="1">
    <source>
        <dbReference type="EMBL" id="KAL2317143.1"/>
    </source>
</evidence>
<dbReference type="EMBL" id="JBGMDY010000011">
    <property type="protein sequence ID" value="KAL2317143.1"/>
    <property type="molecule type" value="Genomic_DNA"/>
</dbReference>
<evidence type="ECO:0000313" key="2">
    <source>
        <dbReference type="Proteomes" id="UP001603857"/>
    </source>
</evidence>
<dbReference type="AlphaFoldDB" id="A0ABD1L0W5"/>
<keyword evidence="2" id="KW-1185">Reference proteome</keyword>
<name>A0ABD1L0W5_9FABA</name>
<sequence>MYMLAEHEHGDVKFYIDLVKMDDCKGNGGGARGFLEEFANAKKLLGNAYEEKRVNGRPMMQWAWKACPDTCRLDREGVPKEEEVEQVRWRQSTLRWHQCCGGGEE</sequence>
<accession>A0ABD1L0W5</accession>
<proteinExistence type="predicted"/>